<dbReference type="EMBL" id="CAXIEN010000093">
    <property type="protein sequence ID" value="CAL1276381.1"/>
    <property type="molecule type" value="Genomic_DNA"/>
</dbReference>
<dbReference type="AlphaFoldDB" id="A0AAV1ZYU2"/>
<sequence length="259" mass="29557">MSCYLKRQPFKTIGNYINICCWKLFEFEKTEDSKKEGLKYAQGLLDIIVASSLCSPYILTDIMNGFYSKHKIAPTANEKKVLDRPEGILKGLETISIADSCYLKEKHGRLVLYANLQVNSLDLVYKGRIKVTSFYPMITVWGHLSHVNFIVELSADAGNGRLGALHKFLIESFDGLDIEVRGLWPFNRLVKVLIEAATMCYKGFIKTQIENQVKLYINQELASFTFPILYKESLDSVSLSSDPDFPPKDFQMNHRNSDF</sequence>
<keyword evidence="2" id="KW-1185">Reference proteome</keyword>
<dbReference type="InterPro" id="IPR020234">
    <property type="entry name" value="Mite_allergen_group-7"/>
</dbReference>
<evidence type="ECO:0000313" key="1">
    <source>
        <dbReference type="EMBL" id="CAL1276381.1"/>
    </source>
</evidence>
<dbReference type="InterPro" id="IPR038602">
    <property type="entry name" value="Mite_allergen_7_sf"/>
</dbReference>
<dbReference type="Gene3D" id="3.15.10.50">
    <property type="match status" value="1"/>
</dbReference>
<gene>
    <name evidence="1" type="ORF">LARSCL_LOCUS8614</name>
</gene>
<dbReference type="Proteomes" id="UP001497382">
    <property type="component" value="Unassembled WGS sequence"/>
</dbReference>
<reference evidence="1 2" key="1">
    <citation type="submission" date="2024-04" db="EMBL/GenBank/DDBJ databases">
        <authorList>
            <person name="Rising A."/>
            <person name="Reimegard J."/>
            <person name="Sonavane S."/>
            <person name="Akerstrom W."/>
            <person name="Nylinder S."/>
            <person name="Hedman E."/>
            <person name="Kallberg Y."/>
        </authorList>
    </citation>
    <scope>NUCLEOTIDE SEQUENCE [LARGE SCALE GENOMIC DNA]</scope>
</reference>
<organism evidence="1 2">
    <name type="scientific">Larinioides sclopetarius</name>
    <dbReference type="NCBI Taxonomy" id="280406"/>
    <lineage>
        <taxon>Eukaryota</taxon>
        <taxon>Metazoa</taxon>
        <taxon>Ecdysozoa</taxon>
        <taxon>Arthropoda</taxon>
        <taxon>Chelicerata</taxon>
        <taxon>Arachnida</taxon>
        <taxon>Araneae</taxon>
        <taxon>Araneomorphae</taxon>
        <taxon>Entelegynae</taxon>
        <taxon>Araneoidea</taxon>
        <taxon>Araneidae</taxon>
        <taxon>Larinioides</taxon>
    </lineage>
</organism>
<proteinExistence type="predicted"/>
<comment type="caution">
    <text evidence="1">The sequence shown here is derived from an EMBL/GenBank/DDBJ whole genome shotgun (WGS) entry which is preliminary data.</text>
</comment>
<evidence type="ECO:0000313" key="2">
    <source>
        <dbReference type="Proteomes" id="UP001497382"/>
    </source>
</evidence>
<protein>
    <submittedName>
        <fullName evidence="1">Uncharacterized protein</fullName>
    </submittedName>
</protein>
<dbReference type="Pfam" id="PF16984">
    <property type="entry name" value="Grp7_allergen"/>
    <property type="match status" value="1"/>
</dbReference>
<name>A0AAV1ZYU2_9ARAC</name>
<accession>A0AAV1ZYU2</accession>